<protein>
    <recommendedName>
        <fullName evidence="4">PNPLA domain-containing protein</fullName>
    </recommendedName>
</protein>
<gene>
    <name evidence="5" type="ORF">J2W49_004032</name>
</gene>
<evidence type="ECO:0000313" key="5">
    <source>
        <dbReference type="EMBL" id="MDR7152056.1"/>
    </source>
</evidence>
<feature type="region of interest" description="Disordered" evidence="2">
    <location>
        <begin position="1270"/>
        <end position="1296"/>
    </location>
</feature>
<dbReference type="Proteomes" id="UP001265700">
    <property type="component" value="Unassembled WGS sequence"/>
</dbReference>
<feature type="region of interest" description="Disordered" evidence="2">
    <location>
        <begin position="729"/>
        <end position="763"/>
    </location>
</feature>
<dbReference type="PANTHER" id="PTHR10728">
    <property type="entry name" value="CYTOSOLIC PHOSPHOLIPASE A2"/>
    <property type="match status" value="1"/>
</dbReference>
<name>A0ABU1WSX2_9BURK</name>
<feature type="transmembrane region" description="Helical" evidence="3">
    <location>
        <begin position="394"/>
        <end position="415"/>
    </location>
</feature>
<comment type="caution">
    <text evidence="5">The sequence shown here is derived from an EMBL/GenBank/DDBJ whole genome shotgun (WGS) entry which is preliminary data.</text>
</comment>
<feature type="transmembrane region" description="Helical" evidence="3">
    <location>
        <begin position="216"/>
        <end position="237"/>
    </location>
</feature>
<accession>A0ABU1WSX2</accession>
<dbReference type="InterPro" id="IPR016035">
    <property type="entry name" value="Acyl_Trfase/lysoPLipase"/>
</dbReference>
<dbReference type="SUPFAM" id="SSF52151">
    <property type="entry name" value="FabD/lysophospholipase-like"/>
    <property type="match status" value="1"/>
</dbReference>
<keyword evidence="3" id="KW-0812">Transmembrane</keyword>
<dbReference type="EMBL" id="JAVDWU010000009">
    <property type="protein sequence ID" value="MDR7152056.1"/>
    <property type="molecule type" value="Genomic_DNA"/>
</dbReference>
<proteinExistence type="predicted"/>
<feature type="compositionally biased region" description="Basic and acidic residues" evidence="2">
    <location>
        <begin position="1139"/>
        <end position="1152"/>
    </location>
</feature>
<evidence type="ECO:0000256" key="3">
    <source>
        <dbReference type="SAM" id="Phobius"/>
    </source>
</evidence>
<evidence type="ECO:0000256" key="2">
    <source>
        <dbReference type="SAM" id="MobiDB-lite"/>
    </source>
</evidence>
<feature type="transmembrane region" description="Helical" evidence="3">
    <location>
        <begin position="165"/>
        <end position="187"/>
    </location>
</feature>
<feature type="transmembrane region" description="Helical" evidence="3">
    <location>
        <begin position="249"/>
        <end position="269"/>
    </location>
</feature>
<keyword evidence="3" id="KW-0472">Membrane</keyword>
<dbReference type="InterPro" id="IPR002641">
    <property type="entry name" value="PNPLA_dom"/>
</dbReference>
<dbReference type="Gene3D" id="3.40.1090.10">
    <property type="entry name" value="Cytosolic phospholipase A2 catalytic domain"/>
    <property type="match status" value="1"/>
</dbReference>
<keyword evidence="6" id="KW-1185">Reference proteome</keyword>
<dbReference type="PANTHER" id="PTHR10728:SF40">
    <property type="entry name" value="PATATIN FAMILY PROTEIN"/>
    <property type="match status" value="1"/>
</dbReference>
<evidence type="ECO:0000313" key="6">
    <source>
        <dbReference type="Proteomes" id="UP001265700"/>
    </source>
</evidence>
<sequence length="1296" mass="140567">MSIDDLQASQPYPSDAQAEASKPTNGGLRSLVQERRSKLEWDDQAIENPDLWGLALSGGGIRSATFCFGLLKALAHNHAFQRFDLLSTVSGGGYIGATVGKLFQNAAESQQSAKEVEEALADADARWFGFWLRANGRYLIPNGTKDTIFAVANFSRNLIGVHVEVALLGLLLGCLLIGFDLALWQWADCLYSGNACWQPAWMSMSALDMLSRVPTIWVFLPPVALAVALLAVAYWALPSDQRANGSVSVWRWGVAITAGAALYPLLALLSKNRSSTGGLWVPGWVLLAVGGMLAAMALGTLLASLFARLDAKAPERSHNRITRWLASVLAGGLSIAGLGVLDTMAWQLAKSSGQNMVMVGTAVALTLAVLRAVIPKIADLPRSLTPTLRRNVILLVHVAGALVLFMVLVFWVSVLHRSVTMSLFNAQAFEFKLAWSWWIVITVPVLFLMGMSYFNRDFLNRSSLFSFYRARLVRSYLGAGNAARSSDFVQRATERYRMNWAAGESGIPIQDLNEGDDIPMADYAPHRSGGPVHLINACINQTRDPHGGMFNQDRKGQLLTLGPFGCVRVGQGPWREVQREGSLTLGSWVAMSGAAVAPGLGSTTRSGISALLTLSGLRLGYWWNSLAMKRDLEKAAPRHFNKYPQLLAELRGRFEGIHRAEWFLSDGGHFENTAAYALLREECKLVVLADCGADPRYAFGDLENLVRKARIDLQANIIFLRPCVPPAAAFESDSPPESSADTSKPRPSKTDKPTVPPAFGSLNDLTSQDSQACLALARIEYPTSVGYLIVVKPNVVAGAPVDLVNFKADNPLFPQEPTTDQFFNEAQWESYFLLGRTLGQHLTPELLRQLPMLDRIGYFEVDDGSVIVRDESGKVHATTAPKRLPSRIAATGAVTASVSLGALATFGTAAWQAVSQHMEERAKTRAIDATVLKDLTDVFGRLPPVSLNQTSATNIAQAADANRTSAETSDLPQVGEMATALLRVGESCKPSNSEAFRNSELLQLILKSTFSGCEPGGLPHPSCALLKVDNPSIDCMTPSTKGFCEPKYGLRDFSTNLMNDDSGCLKSLPMDWSKEFSGWPWSLWSKTASEPVLPDTGGTGPSMPSMDPSPGQTPNGSGSDVDGSGSSTTDGAEPIQTKGPDRGERQEAGEAKRTCAGRKVYIQIFGPEMRDAVRDLREPWRAFGANVPPIEDVLDTARRRDRSPPLVPKNPVAIYHDTASKECAELLQPLNVAPDWEVRALPRSLTAVPGVIEIWLPPGSLPIQERSAFSTTSESRGATIRWEPKFGHSQHTSGSK</sequence>
<keyword evidence="3" id="KW-1133">Transmembrane helix</keyword>
<feature type="region of interest" description="Disordered" evidence="2">
    <location>
        <begin position="1"/>
        <end position="28"/>
    </location>
</feature>
<evidence type="ECO:0000256" key="1">
    <source>
        <dbReference type="ARBA" id="ARBA00023098"/>
    </source>
</evidence>
<reference evidence="5 6" key="1">
    <citation type="submission" date="2023-07" db="EMBL/GenBank/DDBJ databases">
        <title>Sorghum-associated microbial communities from plants grown in Nebraska, USA.</title>
        <authorList>
            <person name="Schachtman D."/>
        </authorList>
    </citation>
    <scope>NUCLEOTIDE SEQUENCE [LARGE SCALE GENOMIC DNA]</scope>
    <source>
        <strain evidence="5 6">4249</strain>
    </source>
</reference>
<feature type="transmembrane region" description="Helical" evidence="3">
    <location>
        <begin position="324"/>
        <end position="349"/>
    </location>
</feature>
<keyword evidence="1" id="KW-0443">Lipid metabolism</keyword>
<organism evidence="5 6">
    <name type="scientific">Hydrogenophaga palleronii</name>
    <dbReference type="NCBI Taxonomy" id="65655"/>
    <lineage>
        <taxon>Bacteria</taxon>
        <taxon>Pseudomonadati</taxon>
        <taxon>Pseudomonadota</taxon>
        <taxon>Betaproteobacteria</taxon>
        <taxon>Burkholderiales</taxon>
        <taxon>Comamonadaceae</taxon>
        <taxon>Hydrogenophaga</taxon>
    </lineage>
</organism>
<feature type="domain" description="PNPLA" evidence="4">
    <location>
        <begin position="54"/>
        <end position="161"/>
    </location>
</feature>
<feature type="region of interest" description="Disordered" evidence="2">
    <location>
        <begin position="1089"/>
        <end position="1152"/>
    </location>
</feature>
<feature type="transmembrane region" description="Helical" evidence="3">
    <location>
        <begin position="355"/>
        <end position="374"/>
    </location>
</feature>
<feature type="transmembrane region" description="Helical" evidence="3">
    <location>
        <begin position="888"/>
        <end position="911"/>
    </location>
</feature>
<evidence type="ECO:0000259" key="4">
    <source>
        <dbReference type="Pfam" id="PF01734"/>
    </source>
</evidence>
<dbReference type="Pfam" id="PF01734">
    <property type="entry name" value="Patatin"/>
    <property type="match status" value="1"/>
</dbReference>
<dbReference type="RefSeq" id="WP_310320413.1">
    <property type="nucleotide sequence ID" value="NZ_JAVDWU010000009.1"/>
</dbReference>
<feature type="transmembrane region" description="Helical" evidence="3">
    <location>
        <begin position="435"/>
        <end position="454"/>
    </location>
</feature>
<feature type="compositionally biased region" description="Low complexity" evidence="2">
    <location>
        <begin position="1101"/>
        <end position="1131"/>
    </location>
</feature>
<feature type="transmembrane region" description="Helical" evidence="3">
    <location>
        <begin position="281"/>
        <end position="303"/>
    </location>
</feature>